<dbReference type="Gene3D" id="1.20.1600.10">
    <property type="entry name" value="Outer membrane efflux proteins (OEP)"/>
    <property type="match status" value="1"/>
</dbReference>
<dbReference type="PANTHER" id="PTHR30203">
    <property type="entry name" value="OUTER MEMBRANE CATION EFFLUX PROTEIN"/>
    <property type="match status" value="1"/>
</dbReference>
<feature type="coiled-coil region" evidence="2">
    <location>
        <begin position="228"/>
        <end position="262"/>
    </location>
</feature>
<evidence type="ECO:0000256" key="2">
    <source>
        <dbReference type="SAM" id="Coils"/>
    </source>
</evidence>
<keyword evidence="5" id="KW-1185">Reference proteome</keyword>
<dbReference type="Proteomes" id="UP001203342">
    <property type="component" value="Unassembled WGS sequence"/>
</dbReference>
<keyword evidence="2" id="KW-0175">Coiled coil</keyword>
<feature type="chain" id="PRO_5047056028" evidence="3">
    <location>
        <begin position="27"/>
        <end position="480"/>
    </location>
</feature>
<dbReference type="Pfam" id="PF02321">
    <property type="entry name" value="OEP"/>
    <property type="match status" value="2"/>
</dbReference>
<comment type="similarity">
    <text evidence="1">Belongs to the outer membrane factor (OMF) (TC 1.B.17) family.</text>
</comment>
<gene>
    <name evidence="4" type="ORF">NAT47_08105</name>
</gene>
<organism evidence="4 5">
    <name type="scientific">Flavobacterium fragile</name>
    <dbReference type="NCBI Taxonomy" id="2949085"/>
    <lineage>
        <taxon>Bacteria</taxon>
        <taxon>Pseudomonadati</taxon>
        <taxon>Bacteroidota</taxon>
        <taxon>Flavobacteriia</taxon>
        <taxon>Flavobacteriales</taxon>
        <taxon>Flavobacteriaceae</taxon>
        <taxon>Flavobacterium</taxon>
    </lineage>
</organism>
<evidence type="ECO:0000313" key="5">
    <source>
        <dbReference type="Proteomes" id="UP001203342"/>
    </source>
</evidence>
<reference evidence="4 5" key="1">
    <citation type="submission" date="2022-05" db="EMBL/GenBank/DDBJ databases">
        <title>Flavobacterium sp., isolated from activated sludge.</title>
        <authorList>
            <person name="Ran Q."/>
        </authorList>
    </citation>
    <scope>NUCLEOTIDE SEQUENCE [LARGE SCALE GENOMIC DNA]</scope>
    <source>
        <strain evidence="4 5">HXWNR69</strain>
    </source>
</reference>
<sequence>MKSITKYTIFSLLALLTVSCVTPKVADLKQAKPLPEINLGTKENKAEFQKLQLRTYFTDPHLLALFDQAVVANPDYLIAQQRIEMANSILKRTKRNRLPSLELGAIASGTRYGDFTMEGVGNYDTNLSANITEEQKINRSFTPNYWVGARSSWEADVWGRLKNQSLAAQKRFLASQEGLKLLKMELFTNIALLYYELVKLDNNLIIYQENYRLQLRAYEIIAAQRVVGKATELAVQQLKAQNKNIEAEVEHLKVDIIEVEKALRTLIGSYEGEIIRGKELLNSNFDILNANIPAAEIINSRPDVMAYYYELEASRADAKAAKAAFYPRLQIEGFMGYNAFSSETLFKPGSLASQLLGGLMIPVFNKGQLKQEFAIANGEQEIAFLNYQKTITTAFNEIQAVLKEIEIYERVMKLKLEEVNHLNKAVEVSNDLYATGYANYLELINARKNKIQADLDFLRFKEENTRNNIMLFKALGGNIE</sequence>
<proteinExistence type="inferred from homology"/>
<dbReference type="Gene3D" id="2.20.200.10">
    <property type="entry name" value="Outer membrane efflux proteins (OEP)"/>
    <property type="match status" value="1"/>
</dbReference>
<dbReference type="InterPro" id="IPR003423">
    <property type="entry name" value="OMP_efflux"/>
</dbReference>
<dbReference type="SUPFAM" id="SSF56954">
    <property type="entry name" value="Outer membrane efflux proteins (OEP)"/>
    <property type="match status" value="1"/>
</dbReference>
<dbReference type="EMBL" id="JAMLJN010000005">
    <property type="protein sequence ID" value="MCL9770379.1"/>
    <property type="molecule type" value="Genomic_DNA"/>
</dbReference>
<evidence type="ECO:0000256" key="1">
    <source>
        <dbReference type="ARBA" id="ARBA00007613"/>
    </source>
</evidence>
<dbReference type="RefSeq" id="WP_250581897.1">
    <property type="nucleotide sequence ID" value="NZ_JAMLJN010000005.1"/>
</dbReference>
<dbReference type="PANTHER" id="PTHR30203:SF30">
    <property type="entry name" value="OUTER MEMBRANE PROTEIN-RELATED"/>
    <property type="match status" value="1"/>
</dbReference>
<evidence type="ECO:0000256" key="3">
    <source>
        <dbReference type="SAM" id="SignalP"/>
    </source>
</evidence>
<comment type="caution">
    <text evidence="4">The sequence shown here is derived from an EMBL/GenBank/DDBJ whole genome shotgun (WGS) entry which is preliminary data.</text>
</comment>
<feature type="signal peptide" evidence="3">
    <location>
        <begin position="1"/>
        <end position="26"/>
    </location>
</feature>
<evidence type="ECO:0000313" key="4">
    <source>
        <dbReference type="EMBL" id="MCL9770379.1"/>
    </source>
</evidence>
<name>A0ABT0THC2_9FLAO</name>
<dbReference type="PROSITE" id="PS51257">
    <property type="entry name" value="PROKAR_LIPOPROTEIN"/>
    <property type="match status" value="1"/>
</dbReference>
<protein>
    <submittedName>
        <fullName evidence="4">TolC family protein</fullName>
    </submittedName>
</protein>
<keyword evidence="3" id="KW-0732">Signal</keyword>
<accession>A0ABT0THC2</accession>
<dbReference type="InterPro" id="IPR010131">
    <property type="entry name" value="MdtP/NodT-like"/>
</dbReference>